<evidence type="ECO:0000256" key="1">
    <source>
        <dbReference type="ARBA" id="ARBA00012552"/>
    </source>
</evidence>
<sequence length="708" mass="80674">MVLAHNVQNGKRTEDIKINNEATFETLMLSKNVLDGLTSAGFYKPSPIQLLGIPLGKLGLDLILEAKSGTGKTVVFTTIALQKLNLDRGLQIMIVTPTREIAAQICDVLKQIGSHCSRLNVEMVIGGLSFKEDLEKLKNNVHILVGTPGRIIHLMKEKHIVTNEINLLVLDEADKLMENSFEDDILYIHSALPREKQIILSSATYPESIAKVVNKIIKNPHHVCPDTSNVLLGVSHRVTFVKYNSNSVRQTEIRFNELTKILSETEFKQCVIFCKYQARVSQLHKLLTKAKWPVELVYGKQEQTTRLEALKTLQEYKCRIIISTDLLSRGIDSKNVDLVINFEPPDTCETYLHRIGRSGRYGSIGMAISILCEGEESVTFFKLLAPITHTIDVKHFWNGETLSSSNSITSNRNETFVESEISDSNQIEISARNGNSCDNFWTSLVSETVTPNIESFNQLCNSYSTNTDNSRLESFSELLNDFIQTDDVLHKECESTKYRQLEFINFNYKDGFNAIRKLKENSEPFNGVPETKNGLKDKITIQNGNLVNNKNNSSLDICNKSYLEGQHNHSNPQRNGHDFELELPKAFHESKFNSKIKKIAKKNKHKKANAPTNTRHNLAWYDNTEYRDEAYFPDENNVPSTNKKNLRNSNKIKNNRETPINSSNVSNESAVNNSKYKCKEEEYNRWFLQLKLRLNQIQTVLYIEEMNK</sequence>
<dbReference type="InterPro" id="IPR000629">
    <property type="entry name" value="RNA-helicase_DEAD-box_CS"/>
</dbReference>
<dbReference type="GO" id="GO:0016787">
    <property type="term" value="F:hydrolase activity"/>
    <property type="evidence" value="ECO:0007669"/>
    <property type="project" value="UniProtKB-KW"/>
</dbReference>
<evidence type="ECO:0000256" key="8">
    <source>
        <dbReference type="SAM" id="MobiDB-lite"/>
    </source>
</evidence>
<keyword evidence="4 7" id="KW-0347">Helicase</keyword>
<dbReference type="SMART" id="SM00490">
    <property type="entry name" value="HELICc"/>
    <property type="match status" value="1"/>
</dbReference>
<comment type="caution">
    <text evidence="12">The sequence shown here is derived from an EMBL/GenBank/DDBJ whole genome shotgun (WGS) entry which is preliminary data.</text>
</comment>
<dbReference type="OrthoDB" id="434041at2759"/>
<feature type="domain" description="DEAD-box RNA helicase Q" evidence="11">
    <location>
        <begin position="22"/>
        <end position="50"/>
    </location>
</feature>
<keyword evidence="3 7" id="KW-0378">Hydrolase</keyword>
<evidence type="ECO:0000256" key="7">
    <source>
        <dbReference type="RuleBase" id="RU000492"/>
    </source>
</evidence>
<reference evidence="12" key="1">
    <citation type="submission" date="2022-05" db="EMBL/GenBank/DDBJ databases">
        <authorList>
            <person name="Okamura Y."/>
        </authorList>
    </citation>
    <scope>NUCLEOTIDE SEQUENCE</scope>
</reference>
<dbReference type="SMART" id="SM00487">
    <property type="entry name" value="DEXDc"/>
    <property type="match status" value="1"/>
</dbReference>
<dbReference type="AlphaFoldDB" id="A0A9P0TJI7"/>
<dbReference type="CDD" id="cd18787">
    <property type="entry name" value="SF2_C_DEAD"/>
    <property type="match status" value="1"/>
</dbReference>
<organism evidence="12 13">
    <name type="scientific">Pieris brassicae</name>
    <name type="common">White butterfly</name>
    <name type="synonym">Large white butterfly</name>
    <dbReference type="NCBI Taxonomy" id="7116"/>
    <lineage>
        <taxon>Eukaryota</taxon>
        <taxon>Metazoa</taxon>
        <taxon>Ecdysozoa</taxon>
        <taxon>Arthropoda</taxon>
        <taxon>Hexapoda</taxon>
        <taxon>Insecta</taxon>
        <taxon>Pterygota</taxon>
        <taxon>Neoptera</taxon>
        <taxon>Endopterygota</taxon>
        <taxon>Lepidoptera</taxon>
        <taxon>Glossata</taxon>
        <taxon>Ditrysia</taxon>
        <taxon>Papilionoidea</taxon>
        <taxon>Pieridae</taxon>
        <taxon>Pierinae</taxon>
        <taxon>Pieris</taxon>
    </lineage>
</organism>
<dbReference type="Proteomes" id="UP001152562">
    <property type="component" value="Unassembled WGS sequence"/>
</dbReference>
<evidence type="ECO:0000313" key="12">
    <source>
        <dbReference type="EMBL" id="CAH4032864.1"/>
    </source>
</evidence>
<dbReference type="Pfam" id="PF00270">
    <property type="entry name" value="DEAD"/>
    <property type="match status" value="1"/>
</dbReference>
<dbReference type="Gene3D" id="3.40.50.300">
    <property type="entry name" value="P-loop containing nucleotide triphosphate hydrolases"/>
    <property type="match status" value="2"/>
</dbReference>
<keyword evidence="2 7" id="KW-0547">Nucleotide-binding</keyword>
<dbReference type="EMBL" id="CALOZG010000029">
    <property type="protein sequence ID" value="CAH4032864.1"/>
    <property type="molecule type" value="Genomic_DNA"/>
</dbReference>
<feature type="short sequence motif" description="Q motif" evidence="6">
    <location>
        <begin position="22"/>
        <end position="50"/>
    </location>
</feature>
<feature type="domain" description="Helicase ATP-binding" evidence="9">
    <location>
        <begin position="53"/>
        <end position="223"/>
    </location>
</feature>
<evidence type="ECO:0000259" key="10">
    <source>
        <dbReference type="PROSITE" id="PS51194"/>
    </source>
</evidence>
<dbReference type="Pfam" id="PF00271">
    <property type="entry name" value="Helicase_C"/>
    <property type="match status" value="1"/>
</dbReference>
<evidence type="ECO:0000256" key="4">
    <source>
        <dbReference type="ARBA" id="ARBA00022806"/>
    </source>
</evidence>
<evidence type="ECO:0000256" key="5">
    <source>
        <dbReference type="ARBA" id="ARBA00022840"/>
    </source>
</evidence>
<dbReference type="InterPro" id="IPR014001">
    <property type="entry name" value="Helicase_ATP-bd"/>
</dbReference>
<name>A0A9P0TJI7_PIEBR</name>
<dbReference type="PROSITE" id="PS51192">
    <property type="entry name" value="HELICASE_ATP_BIND_1"/>
    <property type="match status" value="1"/>
</dbReference>
<protein>
    <recommendedName>
        <fullName evidence="1">RNA helicase</fullName>
        <ecNumber evidence="1">3.6.4.13</ecNumber>
    </recommendedName>
</protein>
<dbReference type="GO" id="GO:0003676">
    <property type="term" value="F:nucleic acid binding"/>
    <property type="evidence" value="ECO:0007669"/>
    <property type="project" value="InterPro"/>
</dbReference>
<dbReference type="PANTHER" id="PTHR47959">
    <property type="entry name" value="ATP-DEPENDENT RNA HELICASE RHLE-RELATED"/>
    <property type="match status" value="1"/>
</dbReference>
<evidence type="ECO:0000256" key="6">
    <source>
        <dbReference type="PROSITE-ProRule" id="PRU00552"/>
    </source>
</evidence>
<feature type="domain" description="Helicase C-terminal" evidence="10">
    <location>
        <begin position="257"/>
        <end position="409"/>
    </location>
</feature>
<gene>
    <name evidence="12" type="ORF">PIBRA_LOCUS9206</name>
</gene>
<dbReference type="InterPro" id="IPR014014">
    <property type="entry name" value="RNA_helicase_DEAD_Q_motif"/>
</dbReference>
<dbReference type="GO" id="GO:0005829">
    <property type="term" value="C:cytosol"/>
    <property type="evidence" value="ECO:0007669"/>
    <property type="project" value="TreeGrafter"/>
</dbReference>
<evidence type="ECO:0000259" key="9">
    <source>
        <dbReference type="PROSITE" id="PS51192"/>
    </source>
</evidence>
<dbReference type="GO" id="GO:0005524">
    <property type="term" value="F:ATP binding"/>
    <property type="evidence" value="ECO:0007669"/>
    <property type="project" value="UniProtKB-KW"/>
</dbReference>
<feature type="region of interest" description="Disordered" evidence="8">
    <location>
        <begin position="632"/>
        <end position="671"/>
    </location>
</feature>
<dbReference type="GO" id="GO:0010468">
    <property type="term" value="P:regulation of gene expression"/>
    <property type="evidence" value="ECO:0007669"/>
    <property type="project" value="UniProtKB-ARBA"/>
</dbReference>
<keyword evidence="13" id="KW-1185">Reference proteome</keyword>
<dbReference type="InterPro" id="IPR027417">
    <property type="entry name" value="P-loop_NTPase"/>
</dbReference>
<evidence type="ECO:0000256" key="3">
    <source>
        <dbReference type="ARBA" id="ARBA00022801"/>
    </source>
</evidence>
<dbReference type="InterPro" id="IPR050079">
    <property type="entry name" value="DEAD_box_RNA_helicase"/>
</dbReference>
<dbReference type="InterPro" id="IPR001650">
    <property type="entry name" value="Helicase_C-like"/>
</dbReference>
<dbReference type="SUPFAM" id="SSF52540">
    <property type="entry name" value="P-loop containing nucleoside triphosphate hydrolases"/>
    <property type="match status" value="1"/>
</dbReference>
<evidence type="ECO:0000259" key="11">
    <source>
        <dbReference type="PROSITE" id="PS51195"/>
    </source>
</evidence>
<dbReference type="PROSITE" id="PS51194">
    <property type="entry name" value="HELICASE_CTER"/>
    <property type="match status" value="1"/>
</dbReference>
<proteinExistence type="inferred from homology"/>
<comment type="similarity">
    <text evidence="7">Belongs to the DEAD box helicase family.</text>
</comment>
<dbReference type="GO" id="GO:0003724">
    <property type="term" value="F:RNA helicase activity"/>
    <property type="evidence" value="ECO:0007669"/>
    <property type="project" value="UniProtKB-EC"/>
</dbReference>
<dbReference type="PROSITE" id="PS00039">
    <property type="entry name" value="DEAD_ATP_HELICASE"/>
    <property type="match status" value="1"/>
</dbReference>
<dbReference type="PANTHER" id="PTHR47959:SF1">
    <property type="entry name" value="ATP-DEPENDENT RNA HELICASE DBPA"/>
    <property type="match status" value="1"/>
</dbReference>
<dbReference type="InterPro" id="IPR011545">
    <property type="entry name" value="DEAD/DEAH_box_helicase_dom"/>
</dbReference>
<keyword evidence="5 7" id="KW-0067">ATP-binding</keyword>
<accession>A0A9P0TJI7</accession>
<evidence type="ECO:0000256" key="2">
    <source>
        <dbReference type="ARBA" id="ARBA00022741"/>
    </source>
</evidence>
<dbReference type="EC" id="3.6.4.13" evidence="1"/>
<evidence type="ECO:0000313" key="13">
    <source>
        <dbReference type="Proteomes" id="UP001152562"/>
    </source>
</evidence>
<dbReference type="PROSITE" id="PS51195">
    <property type="entry name" value="Q_MOTIF"/>
    <property type="match status" value="1"/>
</dbReference>
<feature type="compositionally biased region" description="Low complexity" evidence="8">
    <location>
        <begin position="661"/>
        <end position="671"/>
    </location>
</feature>
<feature type="compositionally biased region" description="Polar residues" evidence="8">
    <location>
        <begin position="637"/>
        <end position="660"/>
    </location>
</feature>